<dbReference type="InterPro" id="IPR004960">
    <property type="entry name" value="LipA_acyltrans"/>
</dbReference>
<dbReference type="PIRSF" id="PIRSF026649">
    <property type="entry name" value="MsbB"/>
    <property type="match status" value="1"/>
</dbReference>
<gene>
    <name evidence="7" type="ORF">J7561_05430</name>
</gene>
<protein>
    <submittedName>
        <fullName evidence="7">Lysophospholipid acyltransferase family protein</fullName>
    </submittedName>
</protein>
<sequence length="305" mass="34860">MSDSIPLRRRIRAKVITALLRFFARFSLKSLYRLSDLIAFGLYHIPNQTRKIAARNLQLAFPELSDAERQTLLKETLRHNSATLFEMSFMWLNPYEKILQSVTNITVPPEFTEDQARYPQMIFITPHFGSWELSGLYASSLYPLATLYRPSRLYIDPIIIEGRGKNGAVLVSTTTQGIRDMMKAMKNGRSVGILPDQDPGHSEGIFAPFFNLPTNTMGLVSRLANRFDIPAYIVASKRNLATGTFTIELIKIDDQLRDPDTLTSVTALNHAIETEIRKAPEQYLWTYKRFKTAPEGEPDRYQHLD</sequence>
<comment type="caution">
    <text evidence="7">The sequence shown here is derived from an EMBL/GenBank/DDBJ whole genome shotgun (WGS) entry which is preliminary data.</text>
</comment>
<evidence type="ECO:0000256" key="1">
    <source>
        <dbReference type="ARBA" id="ARBA00004533"/>
    </source>
</evidence>
<accession>A0AB35BZC3</accession>
<comment type="subcellular location">
    <subcellularLocation>
        <location evidence="1">Cell inner membrane</location>
    </subcellularLocation>
</comment>
<name>A0AB35BZC3_9GAMM</name>
<proteinExistence type="predicted"/>
<dbReference type="RefSeq" id="WP_213403822.1">
    <property type="nucleotide sequence ID" value="NZ_JAGIBT010000003.1"/>
</dbReference>
<dbReference type="PANTHER" id="PTHR30606:SF10">
    <property type="entry name" value="PHOSPHATIDYLINOSITOL MANNOSIDE ACYLTRANSFERASE"/>
    <property type="match status" value="1"/>
</dbReference>
<evidence type="ECO:0000313" key="7">
    <source>
        <dbReference type="EMBL" id="MBS7824645.1"/>
    </source>
</evidence>
<dbReference type="CDD" id="cd07984">
    <property type="entry name" value="LPLAT_LABLAT-like"/>
    <property type="match status" value="1"/>
</dbReference>
<dbReference type="Proteomes" id="UP000680020">
    <property type="component" value="Unassembled WGS sequence"/>
</dbReference>
<evidence type="ECO:0000313" key="8">
    <source>
        <dbReference type="Proteomes" id="UP000680020"/>
    </source>
</evidence>
<dbReference type="GO" id="GO:0009247">
    <property type="term" value="P:glycolipid biosynthetic process"/>
    <property type="evidence" value="ECO:0007669"/>
    <property type="project" value="UniProtKB-ARBA"/>
</dbReference>
<dbReference type="PANTHER" id="PTHR30606">
    <property type="entry name" value="LIPID A BIOSYNTHESIS LAUROYL ACYLTRANSFERASE"/>
    <property type="match status" value="1"/>
</dbReference>
<keyword evidence="4" id="KW-0808">Transferase</keyword>
<evidence type="ECO:0000256" key="2">
    <source>
        <dbReference type="ARBA" id="ARBA00022475"/>
    </source>
</evidence>
<dbReference type="AlphaFoldDB" id="A0AB35BZC3"/>
<evidence type="ECO:0000256" key="5">
    <source>
        <dbReference type="ARBA" id="ARBA00023136"/>
    </source>
</evidence>
<dbReference type="GO" id="GO:0016746">
    <property type="term" value="F:acyltransferase activity"/>
    <property type="evidence" value="ECO:0007669"/>
    <property type="project" value="UniProtKB-KW"/>
</dbReference>
<dbReference type="EMBL" id="JAGIBU010000003">
    <property type="protein sequence ID" value="MBS7824645.1"/>
    <property type="molecule type" value="Genomic_DNA"/>
</dbReference>
<keyword evidence="5" id="KW-0472">Membrane</keyword>
<keyword evidence="2" id="KW-1003">Cell membrane</keyword>
<dbReference type="Pfam" id="PF03279">
    <property type="entry name" value="Lip_A_acyltrans"/>
    <property type="match status" value="1"/>
</dbReference>
<evidence type="ECO:0000256" key="6">
    <source>
        <dbReference type="ARBA" id="ARBA00023315"/>
    </source>
</evidence>
<evidence type="ECO:0000256" key="3">
    <source>
        <dbReference type="ARBA" id="ARBA00022519"/>
    </source>
</evidence>
<evidence type="ECO:0000256" key="4">
    <source>
        <dbReference type="ARBA" id="ARBA00022679"/>
    </source>
</evidence>
<keyword evidence="6 7" id="KW-0012">Acyltransferase</keyword>
<keyword evidence="3" id="KW-0997">Cell inner membrane</keyword>
<organism evidence="7 8">
    <name type="scientific">Wohlfahrtiimonas chitiniclastica</name>
    <dbReference type="NCBI Taxonomy" id="400946"/>
    <lineage>
        <taxon>Bacteria</taxon>
        <taxon>Pseudomonadati</taxon>
        <taxon>Pseudomonadota</taxon>
        <taxon>Gammaproteobacteria</taxon>
        <taxon>Cardiobacteriales</taxon>
        <taxon>Ignatzschineriaceae</taxon>
        <taxon>Wohlfahrtiimonas</taxon>
    </lineage>
</organism>
<dbReference type="GO" id="GO:0005886">
    <property type="term" value="C:plasma membrane"/>
    <property type="evidence" value="ECO:0007669"/>
    <property type="project" value="UniProtKB-SubCell"/>
</dbReference>
<reference evidence="7" key="1">
    <citation type="submission" date="2021-03" db="EMBL/GenBank/DDBJ databases">
        <title>Identification and antibiotic profiling of Wohlfahrtiimonas chitiniclastica, an underestimated human pathogen.</title>
        <authorList>
            <person name="Kopf A."/>
            <person name="Bunk B."/>
            <person name="Coldewey S."/>
            <person name="Gunzer F."/>
            <person name="Riedel T."/>
            <person name="Schroettner P."/>
        </authorList>
    </citation>
    <scope>NUCLEOTIDE SEQUENCE</scope>
    <source>
        <strain evidence="7">DSM 100917</strain>
    </source>
</reference>